<dbReference type="EMBL" id="CANHGI010000005">
    <property type="protein sequence ID" value="CAI5452858.1"/>
    <property type="molecule type" value="Genomic_DNA"/>
</dbReference>
<evidence type="ECO:0000313" key="1">
    <source>
        <dbReference type="EMBL" id="CAI5452858.1"/>
    </source>
</evidence>
<reference evidence="1" key="1">
    <citation type="submission" date="2022-11" db="EMBL/GenBank/DDBJ databases">
        <authorList>
            <person name="Kikuchi T."/>
        </authorList>
    </citation>
    <scope>NUCLEOTIDE SEQUENCE</scope>
    <source>
        <strain evidence="1">PS1010</strain>
    </source>
</reference>
<name>A0A9P1N6F7_9PELO</name>
<evidence type="ECO:0000313" key="2">
    <source>
        <dbReference type="Proteomes" id="UP001152747"/>
    </source>
</evidence>
<proteinExistence type="predicted"/>
<keyword evidence="2" id="KW-1185">Reference proteome</keyword>
<protein>
    <submittedName>
        <fullName evidence="1">Uncharacterized protein</fullName>
    </submittedName>
</protein>
<accession>A0A9P1N6F7</accession>
<gene>
    <name evidence="1" type="ORF">CAMP_LOCUS15495</name>
</gene>
<dbReference type="Proteomes" id="UP001152747">
    <property type="component" value="Unassembled WGS sequence"/>
</dbReference>
<dbReference type="AlphaFoldDB" id="A0A9P1N6F7"/>
<organism evidence="1 2">
    <name type="scientific">Caenorhabditis angaria</name>
    <dbReference type="NCBI Taxonomy" id="860376"/>
    <lineage>
        <taxon>Eukaryota</taxon>
        <taxon>Metazoa</taxon>
        <taxon>Ecdysozoa</taxon>
        <taxon>Nematoda</taxon>
        <taxon>Chromadorea</taxon>
        <taxon>Rhabditida</taxon>
        <taxon>Rhabditina</taxon>
        <taxon>Rhabditomorpha</taxon>
        <taxon>Rhabditoidea</taxon>
        <taxon>Rhabditidae</taxon>
        <taxon>Peloderinae</taxon>
        <taxon>Caenorhabditis</taxon>
    </lineage>
</organism>
<sequence length="167" mass="19585">MEQIYEKHKEIFLNVVLPTIPDDKYVLYEMVLEVMTDKLEAAFPGQTNLLTGYNPFRMIEFENQHLDIITQGGVELVKRRQTPKEPEDRDPRRQKVIENFEVALAECMNAGVLEWNRLAKKENGCSEFCHNYVKQNIGKFIKKEDNLPDDAFMQKCLEMWKDVIDGI</sequence>
<comment type="caution">
    <text evidence="1">The sequence shown here is derived from an EMBL/GenBank/DDBJ whole genome shotgun (WGS) entry which is preliminary data.</text>
</comment>